<keyword evidence="3" id="KW-1185">Reference proteome</keyword>
<dbReference type="eggNOG" id="ENOG5032UT2">
    <property type="taxonomic scope" value="Bacteria"/>
</dbReference>
<feature type="transmembrane region" description="Helical" evidence="1">
    <location>
        <begin position="266"/>
        <end position="293"/>
    </location>
</feature>
<organism evidence="2 3">
    <name type="scientific">beta proteobacterium KB13</name>
    <dbReference type="NCBI Taxonomy" id="314607"/>
    <lineage>
        <taxon>Bacteria</taxon>
        <taxon>Pseudomonadati</taxon>
        <taxon>Pseudomonadota</taxon>
        <taxon>Betaproteobacteria</taxon>
        <taxon>Nitrosomonadales</taxon>
        <taxon>OM43 clade</taxon>
    </lineage>
</organism>
<feature type="transmembrane region" description="Helical" evidence="1">
    <location>
        <begin position="12"/>
        <end position="29"/>
    </location>
</feature>
<dbReference type="AlphaFoldDB" id="B6BTK0"/>
<keyword evidence="1" id="KW-0812">Transmembrane</keyword>
<name>B6BTK0_9PROT</name>
<accession>B6BTK0</accession>
<feature type="transmembrane region" description="Helical" evidence="1">
    <location>
        <begin position="167"/>
        <end position="195"/>
    </location>
</feature>
<proteinExistence type="predicted"/>
<reference evidence="3" key="1">
    <citation type="journal article" date="2012" name="Stand. Genomic Sci.">
        <title>Genome sequence of strain HIMB624, a cultured representative from the OM43 clade of marine Betaproteobacteria.</title>
        <authorList>
            <person name="Huggett M.J."/>
            <person name="Hayakawa D.H."/>
            <person name="Rappe M.S."/>
        </authorList>
    </citation>
    <scope>NUCLEOTIDE SEQUENCE [LARGE SCALE GENOMIC DNA]</scope>
    <source>
        <strain evidence="3">KB13</strain>
    </source>
</reference>
<dbReference type="HOGENOM" id="CLU_040143_0_0_4"/>
<sequence length="468" mass="56006">MIYKKNFFKTKQNIYLIIFFIFSFFEIFLNNTYFNKDAALYLAQSHTFLNNGYQKSLEVYNWPFYSIFIALFSKAFSLDLTIGVKCFNLITINLLFFVLLKLNRNIHKTKNLDFFLLISFLFFYRYADNYLNFVIRDHGFLLFVFLYIYFQFLYIDSLDNKKNNNKYLFYALISIFLAFLFRHEAILFLISLFFIYKNFYKINLNKIFFSTLVLLVTLFYVSIQLESFKVYEYYERAITLFFNLGREISGSENIFPLSYLQGSSGLFLIPAFIMIFIIKFMSLVGFLNVFFIYPFKVNFNSLKVQIFSSVVVIYFALILLNFISTYVITGRYLLFLGFIILFLTSPNLKIFYDYLSKPFKISFLVFVALFALYILFNTKKVSDEFEAVTWVNNNLHGSSVFYNQPRMNLYSNNYLYTKQEDIDYSNLHNSEYDYFVIKFYSTQDQTSVELNNLKLIKKISEKIRIYAK</sequence>
<feature type="transmembrane region" description="Helical" evidence="1">
    <location>
        <begin position="82"/>
        <end position="100"/>
    </location>
</feature>
<gene>
    <name evidence="2" type="ORF">KB13_1200</name>
</gene>
<feature type="transmembrane region" description="Helical" evidence="1">
    <location>
        <begin position="358"/>
        <end position="376"/>
    </location>
</feature>
<feature type="transmembrane region" description="Helical" evidence="1">
    <location>
        <begin position="332"/>
        <end position="352"/>
    </location>
</feature>
<evidence type="ECO:0000256" key="1">
    <source>
        <dbReference type="SAM" id="Phobius"/>
    </source>
</evidence>
<evidence type="ECO:0000313" key="2">
    <source>
        <dbReference type="EMBL" id="EDZ65068.1"/>
    </source>
</evidence>
<evidence type="ECO:0008006" key="4">
    <source>
        <dbReference type="Google" id="ProtNLM"/>
    </source>
</evidence>
<keyword evidence="1" id="KW-0472">Membrane</keyword>
<dbReference type="EMBL" id="DS995299">
    <property type="protein sequence ID" value="EDZ65068.1"/>
    <property type="molecule type" value="Genomic_DNA"/>
</dbReference>
<dbReference type="STRING" id="314607.KB13_1200"/>
<feature type="transmembrane region" description="Helical" evidence="1">
    <location>
        <begin position="207"/>
        <end position="223"/>
    </location>
</feature>
<protein>
    <recommendedName>
        <fullName evidence="4">Glycosyltransferase RgtA/B/C/D-like domain-containing protein</fullName>
    </recommendedName>
</protein>
<dbReference type="Proteomes" id="UP000004188">
    <property type="component" value="Unassembled WGS sequence"/>
</dbReference>
<evidence type="ECO:0000313" key="3">
    <source>
        <dbReference type="Proteomes" id="UP000004188"/>
    </source>
</evidence>
<keyword evidence="1" id="KW-1133">Transmembrane helix</keyword>
<feature type="transmembrane region" description="Helical" evidence="1">
    <location>
        <begin position="305"/>
        <end position="323"/>
    </location>
</feature>
<feature type="transmembrane region" description="Helical" evidence="1">
    <location>
        <begin position="139"/>
        <end position="155"/>
    </location>
</feature>